<keyword evidence="1 2" id="KW-0732">Signal</keyword>
<dbReference type="GO" id="GO:0030975">
    <property type="term" value="F:thiamine binding"/>
    <property type="evidence" value="ECO:0007669"/>
    <property type="project" value="TreeGrafter"/>
</dbReference>
<proteinExistence type="predicted"/>
<dbReference type="EMBL" id="VMNX01000300">
    <property type="protein sequence ID" value="MPY54654.1"/>
    <property type="molecule type" value="Genomic_DNA"/>
</dbReference>
<accession>A0A5N8X6B2</accession>
<dbReference type="GO" id="GO:0030288">
    <property type="term" value="C:outer membrane-bounded periplasmic space"/>
    <property type="evidence" value="ECO:0007669"/>
    <property type="project" value="TreeGrafter"/>
</dbReference>
<dbReference type="Pfam" id="PF13416">
    <property type="entry name" value="SBP_bac_8"/>
    <property type="match status" value="1"/>
</dbReference>
<sequence>MRKTITAAVAVLATGLIATGCTSPSTTATAGTDAPETLVVYSNSVSDGRGDWLKKEADIAGFKLRLVDLGGGDIRNRLLAEKANPIADVTFGLNNVYFESLKKAKVLDAYTPSWAGKVDASAGDEAGKEYWPIVREPVMLVYNKAAYTKPDQAPSDWPDLWTKKQFAKRYEVPSDLGGATTQMVLAGILSRYRDDKGDLGVSQAGWDAVKAYFQDGVPAVPGTDLYAQIAAGKVDAGQMWLAGKATREQQYKVSTEAAHPKTGVPMVVQQVGLVKGTKKSAEAKKFIDWFGSAKVQAAWSKQFQTVPTNKDALAQADPAAVSATDSFTEQAIDWAFVAQHLDQWIEKIELDYLAN</sequence>
<protein>
    <submittedName>
        <fullName evidence="3">Extracellular solute-binding protein</fullName>
    </submittedName>
</protein>
<dbReference type="SUPFAM" id="SSF53850">
    <property type="entry name" value="Periplasmic binding protein-like II"/>
    <property type="match status" value="1"/>
</dbReference>
<evidence type="ECO:0000313" key="3">
    <source>
        <dbReference type="EMBL" id="MPY54654.1"/>
    </source>
</evidence>
<evidence type="ECO:0000256" key="2">
    <source>
        <dbReference type="SAM" id="SignalP"/>
    </source>
</evidence>
<dbReference type="PANTHER" id="PTHR30006">
    <property type="entry name" value="THIAMINE-BINDING PERIPLASMIC PROTEIN-RELATED"/>
    <property type="match status" value="1"/>
</dbReference>
<comment type="caution">
    <text evidence="3">The sequence shown here is derived from an EMBL/GenBank/DDBJ whole genome shotgun (WGS) entry which is preliminary data.</text>
</comment>
<dbReference type="GO" id="GO:0030976">
    <property type="term" value="F:thiamine pyrophosphate binding"/>
    <property type="evidence" value="ECO:0007669"/>
    <property type="project" value="TreeGrafter"/>
</dbReference>
<dbReference type="Gene3D" id="3.40.190.10">
    <property type="entry name" value="Periplasmic binding protein-like II"/>
    <property type="match status" value="2"/>
</dbReference>
<dbReference type="PANTHER" id="PTHR30006:SF2">
    <property type="entry name" value="ABC TRANSPORTER SUBSTRATE-BINDING PROTEIN"/>
    <property type="match status" value="1"/>
</dbReference>
<feature type="signal peptide" evidence="2">
    <location>
        <begin position="1"/>
        <end position="30"/>
    </location>
</feature>
<dbReference type="PROSITE" id="PS51257">
    <property type="entry name" value="PROKAR_LIPOPROTEIN"/>
    <property type="match status" value="1"/>
</dbReference>
<gene>
    <name evidence="3" type="ORF">FPZ41_41315</name>
</gene>
<evidence type="ECO:0000256" key="1">
    <source>
        <dbReference type="ARBA" id="ARBA00022729"/>
    </source>
</evidence>
<reference evidence="3 4" key="1">
    <citation type="submission" date="2019-09" db="EMBL/GenBank/DDBJ databases">
        <authorList>
            <person name="Duangmal K."/>
            <person name="Teo W.F.A."/>
            <person name="Lipun K."/>
        </authorList>
    </citation>
    <scope>NUCLEOTIDE SEQUENCE [LARGE SCALE GENOMIC DNA]</scope>
    <source>
        <strain evidence="3 4">K1PN6</strain>
    </source>
</reference>
<feature type="chain" id="PRO_5024307703" evidence="2">
    <location>
        <begin position="31"/>
        <end position="355"/>
    </location>
</feature>
<keyword evidence="4" id="KW-1185">Reference proteome</keyword>
<organism evidence="3 4">
    <name type="scientific">Streptomyces acidicola</name>
    <dbReference type="NCBI Taxonomy" id="2596892"/>
    <lineage>
        <taxon>Bacteria</taxon>
        <taxon>Bacillati</taxon>
        <taxon>Actinomycetota</taxon>
        <taxon>Actinomycetes</taxon>
        <taxon>Kitasatosporales</taxon>
        <taxon>Streptomycetaceae</taxon>
        <taxon>Streptomyces</taxon>
    </lineage>
</organism>
<dbReference type="AlphaFoldDB" id="A0A5N8X6B2"/>
<dbReference type="Proteomes" id="UP000373149">
    <property type="component" value="Unassembled WGS sequence"/>
</dbReference>
<dbReference type="GO" id="GO:0015888">
    <property type="term" value="P:thiamine transport"/>
    <property type="evidence" value="ECO:0007669"/>
    <property type="project" value="TreeGrafter"/>
</dbReference>
<dbReference type="InterPro" id="IPR006059">
    <property type="entry name" value="SBP"/>
</dbReference>
<evidence type="ECO:0000313" key="4">
    <source>
        <dbReference type="Proteomes" id="UP000373149"/>
    </source>
</evidence>
<name>A0A5N8X6B2_9ACTN</name>